<evidence type="ECO:0000313" key="4">
    <source>
        <dbReference type="Proteomes" id="UP000676649"/>
    </source>
</evidence>
<dbReference type="InterPro" id="IPR000477">
    <property type="entry name" value="RT_dom"/>
</dbReference>
<feature type="domain" description="Reverse transcriptase" evidence="2">
    <location>
        <begin position="46"/>
        <end position="298"/>
    </location>
</feature>
<dbReference type="InterPro" id="IPR051083">
    <property type="entry name" value="GrpII_Intron_Splice-Mob/Def"/>
</dbReference>
<dbReference type="GO" id="GO:0006298">
    <property type="term" value="P:mismatch repair"/>
    <property type="evidence" value="ECO:0007669"/>
    <property type="project" value="InterPro"/>
</dbReference>
<dbReference type="InterPro" id="IPR016151">
    <property type="entry name" value="DNA_mismatch_repair_MutS_N"/>
</dbReference>
<reference evidence="3" key="1">
    <citation type="submission" date="2021-04" db="EMBL/GenBank/DDBJ databases">
        <title>Draft genome sequence data of methanotrophic Methylovulum sp. strain S1L and Methylomonas sp. strain S2AM isolated from boreal lake water columns.</title>
        <authorList>
            <person name="Rissanen A.J."/>
            <person name="Mangayil R."/>
            <person name="Svenning M.M."/>
            <person name="Khanongnuch R."/>
        </authorList>
    </citation>
    <scope>NUCLEOTIDE SEQUENCE</scope>
    <source>
        <strain evidence="3">S2AM</strain>
    </source>
</reference>
<dbReference type="EMBL" id="CP073754">
    <property type="protein sequence ID" value="QWF70734.1"/>
    <property type="molecule type" value="Genomic_DNA"/>
</dbReference>
<keyword evidence="4" id="KW-1185">Reference proteome</keyword>
<dbReference type="AlphaFoldDB" id="A0A975MNT0"/>
<dbReference type="PANTHER" id="PTHR34047:SF8">
    <property type="entry name" value="PROTEIN YKFC"/>
    <property type="match status" value="1"/>
</dbReference>
<dbReference type="PROSITE" id="PS50878">
    <property type="entry name" value="RT_POL"/>
    <property type="match status" value="1"/>
</dbReference>
<evidence type="ECO:0000256" key="1">
    <source>
        <dbReference type="ARBA" id="ARBA00034120"/>
    </source>
</evidence>
<dbReference type="GO" id="GO:0030983">
    <property type="term" value="F:mismatched DNA binding"/>
    <property type="evidence" value="ECO:0007669"/>
    <property type="project" value="InterPro"/>
</dbReference>
<name>A0A975MNT0_9GAMM</name>
<dbReference type="Proteomes" id="UP000676649">
    <property type="component" value="Chromosome"/>
</dbReference>
<dbReference type="RefSeq" id="WP_215582149.1">
    <property type="nucleotide sequence ID" value="NZ_CP073754.1"/>
</dbReference>
<proteinExistence type="inferred from homology"/>
<evidence type="ECO:0000259" key="2">
    <source>
        <dbReference type="PROSITE" id="PS50878"/>
    </source>
</evidence>
<dbReference type="CDD" id="cd01646">
    <property type="entry name" value="RT_Bac_retron_I"/>
    <property type="match status" value="1"/>
</dbReference>
<dbReference type="Pfam" id="PF00078">
    <property type="entry name" value="RVT_1"/>
    <property type="match status" value="1"/>
</dbReference>
<accession>A0A975MNT0</accession>
<dbReference type="GO" id="GO:0005524">
    <property type="term" value="F:ATP binding"/>
    <property type="evidence" value="ECO:0007669"/>
    <property type="project" value="InterPro"/>
</dbReference>
<dbReference type="KEGG" id="mpad:KEF85_15645"/>
<dbReference type="PANTHER" id="PTHR34047">
    <property type="entry name" value="NUCLEAR INTRON MATURASE 1, MITOCHONDRIAL-RELATED"/>
    <property type="match status" value="1"/>
</dbReference>
<dbReference type="InterPro" id="IPR043502">
    <property type="entry name" value="DNA/RNA_pol_sf"/>
</dbReference>
<protein>
    <recommendedName>
        <fullName evidence="2">Reverse transcriptase domain-containing protein</fullName>
    </recommendedName>
</protein>
<comment type="similarity">
    <text evidence="1">Belongs to the bacterial reverse transcriptase family.</text>
</comment>
<sequence length="510" mass="59832">MIAFEQHLELFSFASLYQHYLLCRRHKRNTFNALRFEARQELNLLELSAALQDRSYRPSASVCFVTERPKLREIFAADFRDRIVHHVLVHELERYWESVFIHDSYACRQDKGIHKAVDRLTQFIRSASGNGKRRAYYLQLDVRNYFMRIDKHLLWSLLKPHIDSPEVLWLCKLLVFHDCTAHYSYKGKPGLLQHMPPHKSLLQSEAGKGLPIGNLNSQFFANVYLNCLDQFVKHQLKCRYYLRYCDDFVLLDTNPEQLVVWHEQIRRFLAEKLLLALNDNRDKLRPVGNGVDFLGYIVRADYRLVRRRVVNNLRSKLLDFARLMVQQQPEYTIYRFDADLLAQCRSTLASYLGHLSHADSFDLRKSIWHDFSFLHQYFRIDSTFLALQPLYELPKQFSSARRQNHWLNKQFSGDVLLFQVGCYYEFYHPAYDGLAVSLGLKPLKKNRRGARFGVPLSWGTHLAKRLLAEGRQVLWVTERDGLSAGGVKCRRPAERWIGLAGKQSADAKST</sequence>
<dbReference type="SUPFAM" id="SSF55271">
    <property type="entry name" value="DNA repair protein MutS, domain I"/>
    <property type="match status" value="1"/>
</dbReference>
<gene>
    <name evidence="3" type="ORF">KEF85_15645</name>
</gene>
<dbReference type="SUPFAM" id="SSF56672">
    <property type="entry name" value="DNA/RNA polymerases"/>
    <property type="match status" value="1"/>
</dbReference>
<organism evidence="3 4">
    <name type="scientific">Methylomonas paludis</name>
    <dbReference type="NCBI Taxonomy" id="1173101"/>
    <lineage>
        <taxon>Bacteria</taxon>
        <taxon>Pseudomonadati</taxon>
        <taxon>Pseudomonadota</taxon>
        <taxon>Gammaproteobacteria</taxon>
        <taxon>Methylococcales</taxon>
        <taxon>Methylococcaceae</taxon>
        <taxon>Methylomonas</taxon>
    </lineage>
</organism>
<evidence type="ECO:0000313" key="3">
    <source>
        <dbReference type="EMBL" id="QWF70734.1"/>
    </source>
</evidence>
<dbReference type="Gene3D" id="3.40.1170.10">
    <property type="entry name" value="DNA repair protein MutS, domain I"/>
    <property type="match status" value="1"/>
</dbReference>